<dbReference type="Proteomes" id="UP001055108">
    <property type="component" value="Unassembled WGS sequence"/>
</dbReference>
<evidence type="ECO:0000313" key="2">
    <source>
        <dbReference type="EMBL" id="GJD77364.1"/>
    </source>
</evidence>
<name>A0AA37HKS8_9HYPH</name>
<keyword evidence="3" id="KW-1185">Reference proteome</keyword>
<sequence length="572" mass="63273">MGLKFQACANGRPEALVKLSKLTGTSLDALERASIVQSGQNFMLRGERFTKRMLRRLKVRVCPSCLNTDLEVAAATRAHAIYGRTLWQLSVIRTCPIHTCALVPIADSAAHARHDFTLNLRDHQKRIRELAQRPIPQHPSALEAYVMDRLDRRPTGAPWLDHLDLNIAIATCELLGASMTLGATADISTLSDTELHGIGHAGFEVARTGEAGIRAALSQMQASYVSRRTGRTGPRAVFGPIYWSVAHKNRDPGFGPVRDLLRRHIIETMPVGPGDVVLNHRVEKRVLHSIRTAARETGRHPKRLRKILAAAGLIASDHSKYSSRNVLFDAEAARHLLGESDNKISIAAIASYLGSDRRQANMLIRGGYIRPRIDHSGKHDTHRKTYAKRDLDALFGDIYRRAHVTKTYDEPICDVLRAASNSGIPAVDILALIQQGKLSWIGRKPGPTGYPSVLVDSSEIKRIVWGSGSEGVTMADATASLATSRSVVVALVREGYLSQSAASRPASSRGLRMVDRQSLEEFQRTYVSFTELCRTKKLRYTDIIDRLKETPPAIDRTSVGATYYLRERLPDL</sequence>
<reference evidence="2" key="2">
    <citation type="submission" date="2021-08" db="EMBL/GenBank/DDBJ databases">
        <authorList>
            <person name="Tani A."/>
            <person name="Ola A."/>
            <person name="Ogura Y."/>
            <person name="Katsura K."/>
            <person name="Hayashi T."/>
        </authorList>
    </citation>
    <scope>NUCLEOTIDE SEQUENCE</scope>
    <source>
        <strain evidence="2">NBRC 103626</strain>
    </source>
</reference>
<evidence type="ECO:0000313" key="3">
    <source>
        <dbReference type="Proteomes" id="UP001055108"/>
    </source>
</evidence>
<accession>A0AA37HKS8</accession>
<gene>
    <name evidence="2" type="ORF">NBEOAGPD_0568</name>
</gene>
<comment type="caution">
    <text evidence="2">The sequence shown here is derived from an EMBL/GenBank/DDBJ whole genome shotgun (WGS) entry which is preliminary data.</text>
</comment>
<reference evidence="2" key="1">
    <citation type="journal article" date="2016" name="Front. Microbiol.">
        <title>Genome Sequence of the Piezophilic, Mesophilic Sulfate-Reducing Bacterium Desulfovibrio indicus J2T.</title>
        <authorList>
            <person name="Cao J."/>
            <person name="Maignien L."/>
            <person name="Shao Z."/>
            <person name="Alain K."/>
            <person name="Jebbar M."/>
        </authorList>
    </citation>
    <scope>NUCLEOTIDE SEQUENCE</scope>
    <source>
        <strain evidence="2">NBRC 103626</strain>
    </source>
</reference>
<feature type="domain" description="TniQ" evidence="1">
    <location>
        <begin position="17"/>
        <end position="102"/>
    </location>
</feature>
<dbReference type="EMBL" id="BPQM01000011">
    <property type="protein sequence ID" value="GJD77364.1"/>
    <property type="molecule type" value="Genomic_DNA"/>
</dbReference>
<organism evidence="2 3">
    <name type="scientific">Methylobacterium gregans</name>
    <dbReference type="NCBI Taxonomy" id="374424"/>
    <lineage>
        <taxon>Bacteria</taxon>
        <taxon>Pseudomonadati</taxon>
        <taxon>Pseudomonadota</taxon>
        <taxon>Alphaproteobacteria</taxon>
        <taxon>Hyphomicrobiales</taxon>
        <taxon>Methylobacteriaceae</taxon>
        <taxon>Methylobacterium</taxon>
    </lineage>
</organism>
<dbReference type="AlphaFoldDB" id="A0AA37HKS8"/>
<proteinExistence type="predicted"/>
<dbReference type="InterPro" id="IPR009492">
    <property type="entry name" value="TniQ"/>
</dbReference>
<dbReference type="Pfam" id="PF06527">
    <property type="entry name" value="TniQ"/>
    <property type="match status" value="1"/>
</dbReference>
<evidence type="ECO:0000259" key="1">
    <source>
        <dbReference type="Pfam" id="PF06527"/>
    </source>
</evidence>
<protein>
    <recommendedName>
        <fullName evidence="1">TniQ domain-containing protein</fullName>
    </recommendedName>
</protein>